<dbReference type="SUPFAM" id="SSF54427">
    <property type="entry name" value="NTF2-like"/>
    <property type="match status" value="1"/>
</dbReference>
<proteinExistence type="predicted"/>
<dbReference type="Proteomes" id="UP000483261">
    <property type="component" value="Unassembled WGS sequence"/>
</dbReference>
<evidence type="ECO:0000256" key="1">
    <source>
        <dbReference type="SAM" id="SignalP"/>
    </source>
</evidence>
<evidence type="ECO:0000313" key="3">
    <source>
        <dbReference type="Proteomes" id="UP000483261"/>
    </source>
</evidence>
<comment type="caution">
    <text evidence="2">The sequence shown here is derived from an EMBL/GenBank/DDBJ whole genome shotgun (WGS) entry which is preliminary data.</text>
</comment>
<gene>
    <name evidence="2" type="ORF">G5C66_21515</name>
</gene>
<reference evidence="2 3" key="1">
    <citation type="submission" date="2020-02" db="EMBL/GenBank/DDBJ databases">
        <title>Whole-genome analyses of novel actinobacteria.</title>
        <authorList>
            <person name="Sahin N."/>
        </authorList>
    </citation>
    <scope>NUCLEOTIDE SEQUENCE [LARGE SCALE GENOMIC DNA]</scope>
    <source>
        <strain evidence="2 3">KC13</strain>
    </source>
</reference>
<dbReference type="InterPro" id="IPR032710">
    <property type="entry name" value="NTF2-like_dom_sf"/>
</dbReference>
<dbReference type="RefSeq" id="WP_165112972.1">
    <property type="nucleotide sequence ID" value="NZ_JAALAA010000022.1"/>
</dbReference>
<accession>A0A6M1R4V9</accession>
<keyword evidence="1" id="KW-0732">Signal</keyword>
<protein>
    <recommendedName>
        <fullName evidence="4">Lipoprotein</fullName>
    </recommendedName>
</protein>
<dbReference type="PROSITE" id="PS51257">
    <property type="entry name" value="PROKAR_LIPOPROTEIN"/>
    <property type="match status" value="1"/>
</dbReference>
<evidence type="ECO:0008006" key="4">
    <source>
        <dbReference type="Google" id="ProtNLM"/>
    </source>
</evidence>
<dbReference type="AlphaFoldDB" id="A0A6M1R4V9"/>
<name>A0A6M1R4V9_9ACTN</name>
<sequence length="131" mass="14116">MRWWFAALALLLPMILSGCGSGQDAAVRDRAAAFQDAVATQDWAGACALLAPETRTELEAAAKLPCAEAIAEEKLPAPGRPDRVDVFGTMAEVRYQGETLFLTRFADEWLLHAAGCTPQRPKPYDCALHGG</sequence>
<feature type="chain" id="PRO_5038777621" description="Lipoprotein" evidence="1">
    <location>
        <begin position="23"/>
        <end position="131"/>
    </location>
</feature>
<keyword evidence="3" id="KW-1185">Reference proteome</keyword>
<organism evidence="2 3">
    <name type="scientific">Nocardioides turkmenicus</name>
    <dbReference type="NCBI Taxonomy" id="2711220"/>
    <lineage>
        <taxon>Bacteria</taxon>
        <taxon>Bacillati</taxon>
        <taxon>Actinomycetota</taxon>
        <taxon>Actinomycetes</taxon>
        <taxon>Propionibacteriales</taxon>
        <taxon>Nocardioidaceae</taxon>
        <taxon>Nocardioides</taxon>
    </lineage>
</organism>
<evidence type="ECO:0000313" key="2">
    <source>
        <dbReference type="EMBL" id="NGN95304.1"/>
    </source>
</evidence>
<dbReference type="EMBL" id="JAALAA010000022">
    <property type="protein sequence ID" value="NGN95304.1"/>
    <property type="molecule type" value="Genomic_DNA"/>
</dbReference>
<feature type="signal peptide" evidence="1">
    <location>
        <begin position="1"/>
        <end position="22"/>
    </location>
</feature>